<keyword evidence="2" id="KW-0472">Membrane</keyword>
<evidence type="ECO:0000313" key="4">
    <source>
        <dbReference type="EMBL" id="RCW67998.1"/>
    </source>
</evidence>
<evidence type="ECO:0000256" key="1">
    <source>
        <dbReference type="SAM" id="MobiDB-lite"/>
    </source>
</evidence>
<keyword evidence="5" id="KW-1185">Reference proteome</keyword>
<feature type="signal peptide" evidence="3">
    <location>
        <begin position="1"/>
        <end position="32"/>
    </location>
</feature>
<dbReference type="InterPro" id="IPR011990">
    <property type="entry name" value="TPR-like_helical_dom_sf"/>
</dbReference>
<dbReference type="Gene3D" id="1.25.40.10">
    <property type="entry name" value="Tetratricopeptide repeat domain"/>
    <property type="match status" value="1"/>
</dbReference>
<proteinExistence type="predicted"/>
<evidence type="ECO:0008006" key="6">
    <source>
        <dbReference type="Google" id="ProtNLM"/>
    </source>
</evidence>
<keyword evidence="2" id="KW-0812">Transmembrane</keyword>
<sequence length="299" mass="29819">MLDPTTSSRRRGAARLLLGLACAAALAGPALAADASLDQVYQAAHGGHVDQALQMMDPVLRDHPGSAKAHYVEAELLAQQGRLGPARTELATAERLAPGLPFVQDQSLQHLRRVLDQAPVAASRSPLTMPAAEAAHGRSLGWGLALAVVFGALLGWLLTRANRPRLAPPAPGMAPMAAAGPSMAWPRGPVAADGPAPWGGAAAAPAPAGPGWGSHVAAGVAGGLAAGAAAVAGQELGRRLFGHDTVAAPAPYAAPLAQAAPAADGWSDPDFGIRGAGGGWDDATDADADAGGLGGNWDV</sequence>
<evidence type="ECO:0000313" key="5">
    <source>
        <dbReference type="Proteomes" id="UP000252884"/>
    </source>
</evidence>
<evidence type="ECO:0000256" key="3">
    <source>
        <dbReference type="SAM" id="SignalP"/>
    </source>
</evidence>
<reference evidence="4 5" key="1">
    <citation type="submission" date="2018-07" db="EMBL/GenBank/DDBJ databases">
        <title>Genomic Encyclopedia of Type Strains, Phase IV (KMG-IV): sequencing the most valuable type-strain genomes for metagenomic binning, comparative biology and taxonomic classification.</title>
        <authorList>
            <person name="Goeker M."/>
        </authorList>
    </citation>
    <scope>NUCLEOTIDE SEQUENCE [LARGE SCALE GENOMIC DNA]</scope>
    <source>
        <strain evidence="4 5">DSM 21634</strain>
    </source>
</reference>
<dbReference type="Proteomes" id="UP000252884">
    <property type="component" value="Unassembled WGS sequence"/>
</dbReference>
<accession>A0A368XLT8</accession>
<evidence type="ECO:0000256" key="2">
    <source>
        <dbReference type="SAM" id="Phobius"/>
    </source>
</evidence>
<dbReference type="AlphaFoldDB" id="A0A368XLT8"/>
<dbReference type="Pfam" id="PF14559">
    <property type="entry name" value="TPR_19"/>
    <property type="match status" value="1"/>
</dbReference>
<name>A0A368XLT8_9BURK</name>
<dbReference type="EMBL" id="QPJK01000008">
    <property type="protein sequence ID" value="RCW67998.1"/>
    <property type="molecule type" value="Genomic_DNA"/>
</dbReference>
<dbReference type="RefSeq" id="WP_114470545.1">
    <property type="nucleotide sequence ID" value="NZ_QPJK01000008.1"/>
</dbReference>
<feature type="chain" id="PRO_5016926218" description="Tetratricopeptide repeat protein" evidence="3">
    <location>
        <begin position="33"/>
        <end position="299"/>
    </location>
</feature>
<dbReference type="SUPFAM" id="SSF48452">
    <property type="entry name" value="TPR-like"/>
    <property type="match status" value="1"/>
</dbReference>
<feature type="transmembrane region" description="Helical" evidence="2">
    <location>
        <begin position="140"/>
        <end position="158"/>
    </location>
</feature>
<feature type="region of interest" description="Disordered" evidence="1">
    <location>
        <begin position="261"/>
        <end position="299"/>
    </location>
</feature>
<protein>
    <recommendedName>
        <fullName evidence="6">Tetratricopeptide repeat protein</fullName>
    </recommendedName>
</protein>
<dbReference type="OrthoDB" id="5298822at2"/>
<organism evidence="4 5">
    <name type="scientific">Pseudorhodoferax soli</name>
    <dbReference type="NCBI Taxonomy" id="545864"/>
    <lineage>
        <taxon>Bacteria</taxon>
        <taxon>Pseudomonadati</taxon>
        <taxon>Pseudomonadota</taxon>
        <taxon>Betaproteobacteria</taxon>
        <taxon>Burkholderiales</taxon>
        <taxon>Comamonadaceae</taxon>
    </lineage>
</organism>
<keyword evidence="3" id="KW-0732">Signal</keyword>
<keyword evidence="2" id="KW-1133">Transmembrane helix</keyword>
<comment type="caution">
    <text evidence="4">The sequence shown here is derived from an EMBL/GenBank/DDBJ whole genome shotgun (WGS) entry which is preliminary data.</text>
</comment>
<gene>
    <name evidence="4" type="ORF">DES41_108175</name>
</gene>